<dbReference type="Gene3D" id="1.20.1520.10">
    <property type="entry name" value="ADP-ribosylation factor-like 2-binding protein, domain"/>
    <property type="match status" value="1"/>
</dbReference>
<evidence type="ECO:0000256" key="6">
    <source>
        <dbReference type="ARBA" id="ARBA00023054"/>
    </source>
</evidence>
<dbReference type="AlphaFoldDB" id="A0A6A7FNV9"/>
<evidence type="ECO:0000313" key="12">
    <source>
        <dbReference type="EMBL" id="LAC20277.1"/>
    </source>
</evidence>
<proteinExistence type="evidence at transcript level"/>
<sequence>MASEGWVFDSLVGFLKGPVWNVPILTFVENKSLTFEADSDYEGTSDYKDIHDGYKNLVDFMLGSYMEDISITPEQFEAACGKASRNIKSEFHQSLFEQVWAADDFEIFKRMMIQKNLELQLQALEILQHRYGLVPQSFVSDNSLPPDENAIMEQVLKKSLAEHEAMKAEMDTETQEIEKAIAESQVEKERLESEKFQEHVKMQRALNLPDPTPIRTPTAPTEQVGEESLRARREYLMQQRDRLLAMKQKERIKQLKEYEASSSKGRPKSSYAANRAISGAKIDPQTLQVRKALAARLKEEVIGD</sequence>
<keyword evidence="5" id="KW-0963">Cytoplasm</keyword>
<reference evidence="12" key="1">
    <citation type="submission" date="2017-11" db="EMBL/GenBank/DDBJ databases">
        <title>The sensing device of the deep-sea amphipod.</title>
        <authorList>
            <person name="Kobayashi H."/>
            <person name="Nagahama T."/>
            <person name="Arai W."/>
            <person name="Sasagawa Y."/>
            <person name="Umeda M."/>
            <person name="Hayashi T."/>
            <person name="Nikaido I."/>
            <person name="Watanabe H."/>
            <person name="Oguri K."/>
            <person name="Kitazato H."/>
            <person name="Fujioka K."/>
            <person name="Kido Y."/>
            <person name="Takami H."/>
        </authorList>
    </citation>
    <scope>NUCLEOTIDE SEQUENCE</scope>
    <source>
        <tissue evidence="12">Whole body</tissue>
    </source>
</reference>
<evidence type="ECO:0000256" key="7">
    <source>
        <dbReference type="ARBA" id="ARBA00023069"/>
    </source>
</evidence>
<dbReference type="GO" id="GO:0005930">
    <property type="term" value="C:axoneme"/>
    <property type="evidence" value="ECO:0007669"/>
    <property type="project" value="TreeGrafter"/>
</dbReference>
<organism evidence="12">
    <name type="scientific">Hirondellea gigas</name>
    <dbReference type="NCBI Taxonomy" id="1518452"/>
    <lineage>
        <taxon>Eukaryota</taxon>
        <taxon>Metazoa</taxon>
        <taxon>Ecdysozoa</taxon>
        <taxon>Arthropoda</taxon>
        <taxon>Crustacea</taxon>
        <taxon>Multicrustacea</taxon>
        <taxon>Malacostraca</taxon>
        <taxon>Eumalacostraca</taxon>
        <taxon>Peracarida</taxon>
        <taxon>Amphipoda</taxon>
        <taxon>Amphilochidea</taxon>
        <taxon>Lysianassida</taxon>
        <taxon>Lysianassidira</taxon>
        <taxon>Lysianassoidea</taxon>
        <taxon>Lysianassidae</taxon>
        <taxon>Hirondellea</taxon>
    </lineage>
</organism>
<protein>
    <recommendedName>
        <fullName evidence="4">Cilia- and flagella-associated protein 36</fullName>
    </recommendedName>
    <alternativeName>
        <fullName evidence="9">Coiled-coil domain-containing protein 104</fullName>
    </alternativeName>
</protein>
<keyword evidence="7" id="KW-0969">Cilium</keyword>
<dbReference type="EMBL" id="IACT01000902">
    <property type="protein sequence ID" value="LAC20277.1"/>
    <property type="molecule type" value="mRNA"/>
</dbReference>
<evidence type="ECO:0000256" key="10">
    <source>
        <dbReference type="SAM" id="Coils"/>
    </source>
</evidence>
<evidence type="ECO:0000256" key="9">
    <source>
        <dbReference type="ARBA" id="ARBA00031593"/>
    </source>
</evidence>
<evidence type="ECO:0000256" key="8">
    <source>
        <dbReference type="ARBA" id="ARBA00023273"/>
    </source>
</evidence>
<keyword evidence="12" id="KW-0282">Flagellum</keyword>
<comment type="subcellular location">
    <subcellularLocation>
        <location evidence="1">Cell projection</location>
        <location evidence="1">Cilium</location>
    </subcellularLocation>
    <subcellularLocation>
        <location evidence="2">Cytoplasm</location>
    </subcellularLocation>
</comment>
<accession>A0A6A7FNV9</accession>
<comment type="similarity">
    <text evidence="3">Belongs to the CFAP36 family.</text>
</comment>
<evidence type="ECO:0000256" key="3">
    <source>
        <dbReference type="ARBA" id="ARBA00007460"/>
    </source>
</evidence>
<evidence type="ECO:0000256" key="2">
    <source>
        <dbReference type="ARBA" id="ARBA00004496"/>
    </source>
</evidence>
<keyword evidence="8" id="KW-0966">Cell projection</keyword>
<keyword evidence="6 10" id="KW-0175">Coiled coil</keyword>
<dbReference type="InterPro" id="IPR023379">
    <property type="entry name" value="BART_dom"/>
</dbReference>
<evidence type="ECO:0000259" key="11">
    <source>
        <dbReference type="Pfam" id="PF11527"/>
    </source>
</evidence>
<evidence type="ECO:0000256" key="1">
    <source>
        <dbReference type="ARBA" id="ARBA00004138"/>
    </source>
</evidence>
<name>A0A6A7FNV9_9CRUS</name>
<dbReference type="InterPro" id="IPR042541">
    <property type="entry name" value="BART_sf"/>
</dbReference>
<dbReference type="InterPro" id="IPR038888">
    <property type="entry name" value="CFAP36"/>
</dbReference>
<dbReference type="PANTHER" id="PTHR21532">
    <property type="entry name" value="PHOSPHODIESTERASE HL"/>
    <property type="match status" value="1"/>
</dbReference>
<feature type="coiled-coil region" evidence="10">
    <location>
        <begin position="156"/>
        <end position="194"/>
    </location>
</feature>
<evidence type="ECO:0000256" key="4">
    <source>
        <dbReference type="ARBA" id="ARBA00021815"/>
    </source>
</evidence>
<evidence type="ECO:0000256" key="5">
    <source>
        <dbReference type="ARBA" id="ARBA00022490"/>
    </source>
</evidence>
<feature type="domain" description="BART" evidence="11">
    <location>
        <begin position="4"/>
        <end position="120"/>
    </location>
</feature>
<dbReference type="PANTHER" id="PTHR21532:SF0">
    <property type="entry name" value="CILIA- AND FLAGELLA-ASSOCIATED PROTEIN 36"/>
    <property type="match status" value="1"/>
</dbReference>
<dbReference type="Pfam" id="PF11527">
    <property type="entry name" value="ARL2_Bind_BART"/>
    <property type="match status" value="1"/>
</dbReference>
<dbReference type="GO" id="GO:0097546">
    <property type="term" value="C:ciliary base"/>
    <property type="evidence" value="ECO:0007669"/>
    <property type="project" value="TreeGrafter"/>
</dbReference>